<proteinExistence type="predicted"/>
<accession>A0A3G5A0U2</accession>
<evidence type="ECO:0000313" key="1">
    <source>
        <dbReference type="EMBL" id="AYV80792.1"/>
    </source>
</evidence>
<organism evidence="1">
    <name type="scientific">Harvfovirus sp</name>
    <dbReference type="NCBI Taxonomy" id="2487768"/>
    <lineage>
        <taxon>Viruses</taxon>
        <taxon>Varidnaviria</taxon>
        <taxon>Bamfordvirae</taxon>
        <taxon>Nucleocytoviricota</taxon>
        <taxon>Megaviricetes</taxon>
        <taxon>Imitervirales</taxon>
        <taxon>Mimiviridae</taxon>
        <taxon>Klosneuvirinae</taxon>
    </lineage>
</organism>
<protein>
    <submittedName>
        <fullName evidence="1">Uncharacterized protein</fullName>
    </submittedName>
</protein>
<name>A0A3G5A0U2_9VIRU</name>
<reference evidence="1" key="1">
    <citation type="submission" date="2018-10" db="EMBL/GenBank/DDBJ databases">
        <title>Hidden diversity of soil giant viruses.</title>
        <authorList>
            <person name="Schulz F."/>
            <person name="Alteio L."/>
            <person name="Goudeau D."/>
            <person name="Ryan E.M."/>
            <person name="Malmstrom R.R."/>
            <person name="Blanchard J."/>
            <person name="Woyke T."/>
        </authorList>
    </citation>
    <scope>NUCLEOTIDE SEQUENCE</scope>
    <source>
        <strain evidence="1">HAV1</strain>
    </source>
</reference>
<dbReference type="EMBL" id="MK072248">
    <property type="protein sequence ID" value="AYV80792.1"/>
    <property type="molecule type" value="Genomic_DNA"/>
</dbReference>
<gene>
    <name evidence="1" type="ORF">Harvfovirus6_42</name>
</gene>
<sequence>MTSAELKEPGKFIFEIAPFGDITVPSVLSLIDRLSKLTFDIAALTPEQINHLLLEIDALRPYYRDLISQLLIQRINAHRSYSTIWATFKDSSDANAIAFFAQYHKFLPPLSDNIKQIHFTRAYGRGERYHSAYFFATSSTFLSTLESKEKLNFLRESSLAGNPDASLLLYHDLAYNEQTDNTLFDIFSHLLTLGPTFTDLNSLHNAHYGILVSEIKESNPTYALKVLKCASNIFLSVEHQIESKQIDPHPYERGPPHKMFLTKTLNCIIKIYPESAEEMIAIYCTTKNNPRLTAQIQLSFKS</sequence>